<proteinExistence type="predicted"/>
<reference evidence="5" key="1">
    <citation type="submission" date="2018-09" db="EMBL/GenBank/DDBJ databases">
        <authorList>
            <person name="Zhu H."/>
        </authorList>
    </citation>
    <scope>NUCLEOTIDE SEQUENCE [LARGE SCALE GENOMIC DNA]</scope>
    <source>
        <strain evidence="5">K1W22B-1</strain>
    </source>
</reference>
<dbReference type="EMBL" id="QYRP01000002">
    <property type="protein sequence ID" value="RJS46362.1"/>
    <property type="molecule type" value="Genomic_DNA"/>
</dbReference>
<dbReference type="InterPro" id="IPR000182">
    <property type="entry name" value="GNAT_dom"/>
</dbReference>
<keyword evidence="5" id="KW-1185">Reference proteome</keyword>
<feature type="domain" description="N-acetyltransferase" evidence="3">
    <location>
        <begin position="1"/>
        <end position="157"/>
    </location>
</feature>
<comment type="caution">
    <text evidence="4">The sequence shown here is derived from an EMBL/GenBank/DDBJ whole genome shotgun (WGS) entry which is preliminary data.</text>
</comment>
<dbReference type="PANTHER" id="PTHR43877:SF2">
    <property type="entry name" value="AMINOALKYLPHOSPHONATE N-ACETYLTRANSFERASE-RELATED"/>
    <property type="match status" value="1"/>
</dbReference>
<protein>
    <submittedName>
        <fullName evidence="4">GNAT family N-acetyltransferase</fullName>
    </submittedName>
</protein>
<dbReference type="OrthoDB" id="70840at2"/>
<evidence type="ECO:0000259" key="3">
    <source>
        <dbReference type="PROSITE" id="PS51186"/>
    </source>
</evidence>
<dbReference type="Proteomes" id="UP000276542">
    <property type="component" value="Unassembled WGS sequence"/>
</dbReference>
<sequence>MEIVAVPFGHPDAVALMERVQAIYVERYGSGDESPMDPADFTPPTGVFYLGYRDGVAVVSGAWRSVGLDRLGTVRTAEVKRMYVVEEAQRQGLARIMLAHLEATARAAGHEVMVLNTGDRQPEAISLYESSGYDRVDDGWGTYACHPGAYFFAKRLP</sequence>
<evidence type="ECO:0000256" key="1">
    <source>
        <dbReference type="ARBA" id="ARBA00022679"/>
    </source>
</evidence>
<dbReference type="SUPFAM" id="SSF55729">
    <property type="entry name" value="Acyl-CoA N-acyltransferases (Nat)"/>
    <property type="match status" value="1"/>
</dbReference>
<dbReference type="AlphaFoldDB" id="A0A3A5H7C0"/>
<name>A0A3A5H7C0_9ACTN</name>
<dbReference type="InterPro" id="IPR050832">
    <property type="entry name" value="Bact_Acetyltransf"/>
</dbReference>
<dbReference type="Gene3D" id="3.40.630.30">
    <property type="match status" value="1"/>
</dbReference>
<dbReference type="Pfam" id="PF00583">
    <property type="entry name" value="Acetyltransf_1"/>
    <property type="match status" value="1"/>
</dbReference>
<keyword evidence="2" id="KW-0012">Acyltransferase</keyword>
<evidence type="ECO:0000313" key="5">
    <source>
        <dbReference type="Proteomes" id="UP000276542"/>
    </source>
</evidence>
<organism evidence="4 5">
    <name type="scientific">Nocardioides cavernaquae</name>
    <dbReference type="NCBI Taxonomy" id="2321396"/>
    <lineage>
        <taxon>Bacteria</taxon>
        <taxon>Bacillati</taxon>
        <taxon>Actinomycetota</taxon>
        <taxon>Actinomycetes</taxon>
        <taxon>Propionibacteriales</taxon>
        <taxon>Nocardioidaceae</taxon>
        <taxon>Nocardioides</taxon>
    </lineage>
</organism>
<dbReference type="CDD" id="cd04301">
    <property type="entry name" value="NAT_SF"/>
    <property type="match status" value="1"/>
</dbReference>
<dbReference type="InterPro" id="IPR016181">
    <property type="entry name" value="Acyl_CoA_acyltransferase"/>
</dbReference>
<dbReference type="GO" id="GO:0016747">
    <property type="term" value="F:acyltransferase activity, transferring groups other than amino-acyl groups"/>
    <property type="evidence" value="ECO:0007669"/>
    <property type="project" value="InterPro"/>
</dbReference>
<dbReference type="PROSITE" id="PS51186">
    <property type="entry name" value="GNAT"/>
    <property type="match status" value="1"/>
</dbReference>
<evidence type="ECO:0000313" key="4">
    <source>
        <dbReference type="EMBL" id="RJS46362.1"/>
    </source>
</evidence>
<gene>
    <name evidence="4" type="ORF">D4739_09145</name>
</gene>
<accession>A0A3A5H7C0</accession>
<dbReference type="PANTHER" id="PTHR43877">
    <property type="entry name" value="AMINOALKYLPHOSPHONATE N-ACETYLTRANSFERASE-RELATED-RELATED"/>
    <property type="match status" value="1"/>
</dbReference>
<keyword evidence="1 4" id="KW-0808">Transferase</keyword>
<evidence type="ECO:0000256" key="2">
    <source>
        <dbReference type="ARBA" id="ARBA00023315"/>
    </source>
</evidence>